<keyword evidence="1" id="KW-1133">Transmembrane helix</keyword>
<sequence>MFLISILVILLLIIIQILGIIVVKISQLSPLRASKNDFDIKSVIKKNDRY</sequence>
<gene>
    <name evidence="2" type="ORF">HMPREF0554_1386</name>
</gene>
<protein>
    <submittedName>
        <fullName evidence="2">Uncharacterized protein</fullName>
    </submittedName>
</protein>
<dbReference type="Proteomes" id="UP000004226">
    <property type="component" value="Unassembled WGS sequence"/>
</dbReference>
<keyword evidence="1" id="KW-0812">Transmembrane</keyword>
<evidence type="ECO:0000313" key="3">
    <source>
        <dbReference type="Proteomes" id="UP000004226"/>
    </source>
</evidence>
<keyword evidence="1" id="KW-0472">Membrane</keyword>
<accession>D0GNB7</accession>
<dbReference type="AlphaFoldDB" id="D0GNB7"/>
<evidence type="ECO:0000256" key="1">
    <source>
        <dbReference type="SAM" id="Phobius"/>
    </source>
</evidence>
<name>D0GNB7_9FUSO</name>
<comment type="caution">
    <text evidence="2">The sequence shown here is derived from an EMBL/GenBank/DDBJ whole genome shotgun (WGS) entry which is preliminary data.</text>
</comment>
<reference evidence="2 3" key="1">
    <citation type="submission" date="2009-10" db="EMBL/GenBank/DDBJ databases">
        <authorList>
            <person name="Harkins D.M."/>
            <person name="Madupu R."/>
            <person name="Durkin A.S."/>
            <person name="Torralba M."/>
            <person name="Methe B."/>
            <person name="Sutton G.G."/>
            <person name="Strausberg R.L."/>
            <person name="Nelson K.E."/>
        </authorList>
    </citation>
    <scope>NUCLEOTIDE SEQUENCE [LARGE SCALE GENOMIC DNA]</scope>
    <source>
        <strain evidence="2 3">F0264</strain>
    </source>
</reference>
<evidence type="ECO:0000313" key="2">
    <source>
        <dbReference type="EMBL" id="EEY34388.1"/>
    </source>
</evidence>
<feature type="transmembrane region" description="Helical" evidence="1">
    <location>
        <begin position="6"/>
        <end position="25"/>
    </location>
</feature>
<dbReference type="EMBL" id="ADAD01000161">
    <property type="protein sequence ID" value="EEY34388.1"/>
    <property type="molecule type" value="Genomic_DNA"/>
</dbReference>
<proteinExistence type="predicted"/>
<keyword evidence="3" id="KW-1185">Reference proteome</keyword>
<organism evidence="2 3">
    <name type="scientific">Pseudoleptotrichia goodfellowii F0264</name>
    <dbReference type="NCBI Taxonomy" id="596323"/>
    <lineage>
        <taxon>Bacteria</taxon>
        <taxon>Fusobacteriati</taxon>
        <taxon>Fusobacteriota</taxon>
        <taxon>Fusobacteriia</taxon>
        <taxon>Fusobacteriales</taxon>
        <taxon>Leptotrichiaceae</taxon>
        <taxon>Pseudoleptotrichia</taxon>
    </lineage>
</organism>